<gene>
    <name evidence="1" type="ORF">HHX48_10655</name>
</gene>
<accession>A0ABR8LJ08</accession>
<evidence type="ECO:0000313" key="2">
    <source>
        <dbReference type="Proteomes" id="UP000624419"/>
    </source>
</evidence>
<dbReference type="RefSeq" id="WP_191024949.1">
    <property type="nucleotide sequence ID" value="NZ_JABBXD010000005.1"/>
</dbReference>
<proteinExistence type="predicted"/>
<protein>
    <submittedName>
        <fullName evidence="1">Uncharacterized protein</fullName>
    </submittedName>
</protein>
<dbReference type="EMBL" id="JABBXD010000005">
    <property type="protein sequence ID" value="MBD3586201.1"/>
    <property type="molecule type" value="Genomic_DNA"/>
</dbReference>
<keyword evidence="2" id="KW-1185">Reference proteome</keyword>
<sequence length="61" mass="7113">MDVNNERLKLLLHQTDNAFEALMQEPDSVERNHAYESAKQELDTYIASVRKTLIQRTSNHV</sequence>
<organism evidence="1 2">
    <name type="scientific">Salinimonas profundi</name>
    <dbReference type="NCBI Taxonomy" id="2729140"/>
    <lineage>
        <taxon>Bacteria</taxon>
        <taxon>Pseudomonadati</taxon>
        <taxon>Pseudomonadota</taxon>
        <taxon>Gammaproteobacteria</taxon>
        <taxon>Alteromonadales</taxon>
        <taxon>Alteromonadaceae</taxon>
        <taxon>Alteromonas/Salinimonas group</taxon>
        <taxon>Salinimonas</taxon>
    </lineage>
</organism>
<name>A0ABR8LJ08_9ALTE</name>
<dbReference type="Proteomes" id="UP000624419">
    <property type="component" value="Unassembled WGS sequence"/>
</dbReference>
<comment type="caution">
    <text evidence="1">The sequence shown here is derived from an EMBL/GenBank/DDBJ whole genome shotgun (WGS) entry which is preliminary data.</text>
</comment>
<reference evidence="1 2" key="1">
    <citation type="submission" date="2020-04" db="EMBL/GenBank/DDBJ databases">
        <title>Salinimonas sp. HHU 13199.</title>
        <authorList>
            <person name="Cui X."/>
            <person name="Zhang D."/>
        </authorList>
    </citation>
    <scope>NUCLEOTIDE SEQUENCE [LARGE SCALE GENOMIC DNA]</scope>
    <source>
        <strain evidence="1 2">HHU 13199</strain>
    </source>
</reference>
<evidence type="ECO:0000313" key="1">
    <source>
        <dbReference type="EMBL" id="MBD3586201.1"/>
    </source>
</evidence>